<keyword evidence="2" id="KW-1185">Reference proteome</keyword>
<dbReference type="EMBL" id="JADOER010000004">
    <property type="protein sequence ID" value="MBT9311661.1"/>
    <property type="molecule type" value="Genomic_DNA"/>
</dbReference>
<evidence type="ECO:0000313" key="2">
    <source>
        <dbReference type="Proteomes" id="UP001196661"/>
    </source>
</evidence>
<sequence length="54" mass="5860">MDNLKTLIIPGFIGLAAGVAHGLISHHAELPMSLTEQLVDVFLPAETVSYHFED</sequence>
<evidence type="ECO:0000313" key="1">
    <source>
        <dbReference type="EMBL" id="MBT9311661.1"/>
    </source>
</evidence>
<accession>A0ABS5Y1G9</accession>
<protein>
    <submittedName>
        <fullName evidence="1">Uncharacterized protein</fullName>
    </submittedName>
</protein>
<reference evidence="1 2" key="1">
    <citation type="journal article" date="2021" name="Mar. Drugs">
        <title>Genome Reduction and Secondary Metabolism of the Marine Sponge-Associated Cyanobacterium Leptothoe.</title>
        <authorList>
            <person name="Konstantinou D."/>
            <person name="Popin R.V."/>
            <person name="Fewer D.P."/>
            <person name="Sivonen K."/>
            <person name="Gkelis S."/>
        </authorList>
    </citation>
    <scope>NUCLEOTIDE SEQUENCE [LARGE SCALE GENOMIC DNA]</scope>
    <source>
        <strain evidence="1 2">TAU-MAC 1615</strain>
    </source>
</reference>
<dbReference type="RefSeq" id="WP_215617534.1">
    <property type="nucleotide sequence ID" value="NZ_JADOER010000004.1"/>
</dbReference>
<name>A0ABS5Y1G9_9CYAN</name>
<proteinExistence type="predicted"/>
<gene>
    <name evidence="1" type="ORF">IXB28_05550</name>
</gene>
<dbReference type="Proteomes" id="UP001196661">
    <property type="component" value="Unassembled WGS sequence"/>
</dbReference>
<organism evidence="1 2">
    <name type="scientific">Leptothoe kymatousa TAU-MAC 1615</name>
    <dbReference type="NCBI Taxonomy" id="2364775"/>
    <lineage>
        <taxon>Bacteria</taxon>
        <taxon>Bacillati</taxon>
        <taxon>Cyanobacteriota</taxon>
        <taxon>Cyanophyceae</taxon>
        <taxon>Nodosilineales</taxon>
        <taxon>Cymatolegaceae</taxon>
        <taxon>Leptothoe</taxon>
        <taxon>Leptothoe kymatousa</taxon>
    </lineage>
</organism>
<comment type="caution">
    <text evidence="1">The sequence shown here is derived from an EMBL/GenBank/DDBJ whole genome shotgun (WGS) entry which is preliminary data.</text>
</comment>